<evidence type="ECO:0000313" key="3">
    <source>
        <dbReference type="Proteomes" id="UP000023152"/>
    </source>
</evidence>
<comment type="caution">
    <text evidence="2">The sequence shown here is derived from an EMBL/GenBank/DDBJ whole genome shotgun (WGS) entry which is preliminary data.</text>
</comment>
<sequence>ADTYALIFFVVLWIFSNLMFGVRAFILYHQERAALSYSDNQLKKYYRDIRSGSDRSIIECKFTIDKVDEQEYDDTLLFSGRKARKDDVITDEMRERENQLLRLGTFVTYGQSSSQH</sequence>
<dbReference type="EMBL" id="ASPP01042961">
    <property type="protein sequence ID" value="ETN99774.1"/>
    <property type="molecule type" value="Genomic_DNA"/>
</dbReference>
<keyword evidence="3" id="KW-1185">Reference proteome</keyword>
<evidence type="ECO:0000313" key="2">
    <source>
        <dbReference type="EMBL" id="ETN99774.1"/>
    </source>
</evidence>
<reference evidence="2 3" key="1">
    <citation type="journal article" date="2013" name="Curr. Biol.">
        <title>The Genome of the Foraminiferan Reticulomyxa filosa.</title>
        <authorList>
            <person name="Glockner G."/>
            <person name="Hulsmann N."/>
            <person name="Schleicher M."/>
            <person name="Noegel A.A."/>
            <person name="Eichinger L."/>
            <person name="Gallinger C."/>
            <person name="Pawlowski J."/>
            <person name="Sierra R."/>
            <person name="Euteneuer U."/>
            <person name="Pillet L."/>
            <person name="Moustafa A."/>
            <person name="Platzer M."/>
            <person name="Groth M."/>
            <person name="Szafranski K."/>
            <person name="Schliwa M."/>
        </authorList>
    </citation>
    <scope>NUCLEOTIDE SEQUENCE [LARGE SCALE GENOMIC DNA]</scope>
</reference>
<name>X6LGC0_RETFI</name>
<dbReference type="Proteomes" id="UP000023152">
    <property type="component" value="Unassembled WGS sequence"/>
</dbReference>
<feature type="transmembrane region" description="Helical" evidence="1">
    <location>
        <begin position="6"/>
        <end position="28"/>
    </location>
</feature>
<evidence type="ECO:0000256" key="1">
    <source>
        <dbReference type="SAM" id="Phobius"/>
    </source>
</evidence>
<accession>X6LGC0</accession>
<gene>
    <name evidence="2" type="ORF">RFI_37693</name>
</gene>
<proteinExistence type="predicted"/>
<keyword evidence="1" id="KW-1133">Transmembrane helix</keyword>
<organism evidence="2 3">
    <name type="scientific">Reticulomyxa filosa</name>
    <dbReference type="NCBI Taxonomy" id="46433"/>
    <lineage>
        <taxon>Eukaryota</taxon>
        <taxon>Sar</taxon>
        <taxon>Rhizaria</taxon>
        <taxon>Retaria</taxon>
        <taxon>Foraminifera</taxon>
        <taxon>Monothalamids</taxon>
        <taxon>Reticulomyxidae</taxon>
        <taxon>Reticulomyxa</taxon>
    </lineage>
</organism>
<keyword evidence="1" id="KW-0812">Transmembrane</keyword>
<keyword evidence="1" id="KW-0472">Membrane</keyword>
<dbReference type="AlphaFoldDB" id="X6LGC0"/>
<feature type="non-terminal residue" evidence="2">
    <location>
        <position position="1"/>
    </location>
</feature>
<protein>
    <submittedName>
        <fullName evidence="2">Uncharacterized protein</fullName>
    </submittedName>
</protein>